<gene>
    <name evidence="2" type="ORF">UFOPK1619_00007</name>
    <name evidence="3" type="ORF">UFOPK4057_00390</name>
</gene>
<accession>A0A6J6CWN5</accession>
<dbReference type="GO" id="GO:0016020">
    <property type="term" value="C:membrane"/>
    <property type="evidence" value="ECO:0007669"/>
    <property type="project" value="InterPro"/>
</dbReference>
<dbReference type="EMBL" id="CAFBPC010000065">
    <property type="protein sequence ID" value="CAB5002510.1"/>
    <property type="molecule type" value="Genomic_DNA"/>
</dbReference>
<feature type="transmembrane region" description="Helical" evidence="1">
    <location>
        <begin position="57"/>
        <end position="78"/>
    </location>
</feature>
<evidence type="ECO:0000256" key="1">
    <source>
        <dbReference type="SAM" id="Phobius"/>
    </source>
</evidence>
<reference evidence="2" key="1">
    <citation type="submission" date="2020-05" db="EMBL/GenBank/DDBJ databases">
        <authorList>
            <person name="Chiriac C."/>
            <person name="Salcher M."/>
            <person name="Ghai R."/>
            <person name="Kavagutti S V."/>
        </authorList>
    </citation>
    <scope>NUCLEOTIDE SEQUENCE</scope>
</reference>
<proteinExistence type="predicted"/>
<organism evidence="2">
    <name type="scientific">freshwater metagenome</name>
    <dbReference type="NCBI Taxonomy" id="449393"/>
    <lineage>
        <taxon>unclassified sequences</taxon>
        <taxon>metagenomes</taxon>
        <taxon>ecological metagenomes</taxon>
    </lineage>
</organism>
<evidence type="ECO:0000313" key="2">
    <source>
        <dbReference type="EMBL" id="CAB4554829.1"/>
    </source>
</evidence>
<dbReference type="EMBL" id="CAEZTI010000001">
    <property type="protein sequence ID" value="CAB4554829.1"/>
    <property type="molecule type" value="Genomic_DNA"/>
</dbReference>
<feature type="transmembrane region" description="Helical" evidence="1">
    <location>
        <begin position="7"/>
        <end position="27"/>
    </location>
</feature>
<dbReference type="AlphaFoldDB" id="A0A6J6CWN5"/>
<keyword evidence="1" id="KW-1133">Transmembrane helix</keyword>
<dbReference type="InterPro" id="IPR003425">
    <property type="entry name" value="CCB3/YggT"/>
</dbReference>
<keyword evidence="1" id="KW-0472">Membrane</keyword>
<name>A0A6J6CWN5_9ZZZZ</name>
<sequence>MNPICTIANLYVLIIVLRAISSFFPIAPGSPFAPVVRFLYQATEPVFQPVRRVLPTLGAFDFTPLVVLIGVQLVAGLLGC</sequence>
<dbReference type="Pfam" id="PF02325">
    <property type="entry name" value="CCB3_YggT"/>
    <property type="match status" value="1"/>
</dbReference>
<evidence type="ECO:0000313" key="3">
    <source>
        <dbReference type="EMBL" id="CAB5002510.1"/>
    </source>
</evidence>
<protein>
    <submittedName>
        <fullName evidence="2">Unannotated protein</fullName>
    </submittedName>
</protein>
<keyword evidence="1" id="KW-0812">Transmembrane</keyword>